<proteinExistence type="predicted"/>
<keyword evidence="2" id="KW-1185">Reference proteome</keyword>
<dbReference type="Pfam" id="PF14375">
    <property type="entry name" value="Cys_rich_CWC"/>
    <property type="match status" value="1"/>
</dbReference>
<accession>A0ABR5MIU3</accession>
<evidence type="ECO:0000313" key="2">
    <source>
        <dbReference type="Proteomes" id="UP000037854"/>
    </source>
</evidence>
<dbReference type="Proteomes" id="UP000037854">
    <property type="component" value="Unassembled WGS sequence"/>
</dbReference>
<dbReference type="InterPro" id="IPR032720">
    <property type="entry name" value="Cys_rich_CWC"/>
</dbReference>
<gene>
    <name evidence="1" type="ORF">AFL42_09700</name>
</gene>
<sequence>MSLTNIYCPLCGEENKCMARTSEDCWCTSEKFPKGIFDLVPEESWRKHCICKSCLEAFKEKLVSWGIRPHKLY</sequence>
<name>A0ABR5MIU3_9BACI</name>
<comment type="caution">
    <text evidence="1">The sequence shown here is derived from an EMBL/GenBank/DDBJ whole genome shotgun (WGS) entry which is preliminary data.</text>
</comment>
<protein>
    <recommendedName>
        <fullName evidence="3">Cysteine-rich CWC</fullName>
    </recommendedName>
</protein>
<evidence type="ECO:0000313" key="1">
    <source>
        <dbReference type="EMBL" id="KPH74609.1"/>
    </source>
</evidence>
<evidence type="ECO:0008006" key="3">
    <source>
        <dbReference type="Google" id="ProtNLM"/>
    </source>
</evidence>
<organism evidence="1 2">
    <name type="scientific">Oceanobacillus caeni</name>
    <dbReference type="NCBI Taxonomy" id="405946"/>
    <lineage>
        <taxon>Bacteria</taxon>
        <taxon>Bacillati</taxon>
        <taxon>Bacillota</taxon>
        <taxon>Bacilli</taxon>
        <taxon>Bacillales</taxon>
        <taxon>Bacillaceae</taxon>
        <taxon>Oceanobacillus</taxon>
    </lineage>
</organism>
<dbReference type="EMBL" id="LGTK01000029">
    <property type="protein sequence ID" value="KPH74609.1"/>
    <property type="molecule type" value="Genomic_DNA"/>
</dbReference>
<reference evidence="1 2" key="1">
    <citation type="submission" date="2015-07" db="EMBL/GenBank/DDBJ databases">
        <title>High-quality draft genome sequence of Oceanobacillus caeni HM6, a bacillus isolated from a human feces.</title>
        <authorList>
            <person name="Kumar J."/>
            <person name="Verma M.K."/>
            <person name="Pandey R."/>
            <person name="Bhambi M."/>
            <person name="Chauhan N."/>
        </authorList>
    </citation>
    <scope>NUCLEOTIDE SEQUENCE [LARGE SCALE GENOMIC DNA]</scope>
    <source>
        <strain evidence="1 2">HM6</strain>
    </source>
</reference>